<dbReference type="EMBL" id="JACBZD010000001">
    <property type="protein sequence ID" value="NYI05623.1"/>
    <property type="molecule type" value="Genomic_DNA"/>
</dbReference>
<keyword evidence="2" id="KW-0732">Signal</keyword>
<organism evidence="3 4">
    <name type="scientific">Allostreptomyces psammosilenae</name>
    <dbReference type="NCBI Taxonomy" id="1892865"/>
    <lineage>
        <taxon>Bacteria</taxon>
        <taxon>Bacillati</taxon>
        <taxon>Actinomycetota</taxon>
        <taxon>Actinomycetes</taxon>
        <taxon>Kitasatosporales</taxon>
        <taxon>Streptomycetaceae</taxon>
        <taxon>Allostreptomyces</taxon>
    </lineage>
</organism>
<feature type="region of interest" description="Disordered" evidence="1">
    <location>
        <begin position="174"/>
        <end position="240"/>
    </location>
</feature>
<feature type="signal peptide" evidence="2">
    <location>
        <begin position="1"/>
        <end position="33"/>
    </location>
</feature>
<evidence type="ECO:0000256" key="1">
    <source>
        <dbReference type="SAM" id="MobiDB-lite"/>
    </source>
</evidence>
<evidence type="ECO:0000313" key="3">
    <source>
        <dbReference type="EMBL" id="NYI05623.1"/>
    </source>
</evidence>
<proteinExistence type="predicted"/>
<feature type="compositionally biased region" description="Acidic residues" evidence="1">
    <location>
        <begin position="226"/>
        <end position="240"/>
    </location>
</feature>
<comment type="caution">
    <text evidence="3">The sequence shown here is derived from an EMBL/GenBank/DDBJ whole genome shotgun (WGS) entry which is preliminary data.</text>
</comment>
<protein>
    <recommendedName>
        <fullName evidence="5">Small secreted protein</fullName>
    </recommendedName>
</protein>
<dbReference type="AlphaFoldDB" id="A0A852ZT87"/>
<sequence length="240" mass="24481">MRHTARRRPPRRTRAVLAVLPAALTLLTAAGCAGDDNTEELNAWAQQVCEPAAQPIADANAALADMGAVKDGEQPAELQKRLSTDLGKLAAANTALAEALEMAGPPPEVEGGAELQTQAVTELRQVAEGYDNAQSRIDELDTSDQAAFAQGLGELPDDIQDLNRLSRSALEDLQTGETGQAIASQPGCASVAGPEASPSASGSPSAAPSSSASPAAEASASPEQSGAEEEAAEDDAQNTE</sequence>
<evidence type="ECO:0000313" key="4">
    <source>
        <dbReference type="Proteomes" id="UP000567795"/>
    </source>
</evidence>
<dbReference type="PROSITE" id="PS51257">
    <property type="entry name" value="PROKAR_LIPOPROTEIN"/>
    <property type="match status" value="1"/>
</dbReference>
<evidence type="ECO:0008006" key="5">
    <source>
        <dbReference type="Google" id="ProtNLM"/>
    </source>
</evidence>
<feature type="chain" id="PRO_5039183033" description="Small secreted protein" evidence="2">
    <location>
        <begin position="34"/>
        <end position="240"/>
    </location>
</feature>
<feature type="compositionally biased region" description="Low complexity" evidence="1">
    <location>
        <begin position="189"/>
        <end position="225"/>
    </location>
</feature>
<gene>
    <name evidence="3" type="ORF">FHU37_002566</name>
</gene>
<accession>A0A852ZT87</accession>
<dbReference type="Proteomes" id="UP000567795">
    <property type="component" value="Unassembled WGS sequence"/>
</dbReference>
<dbReference type="RefSeq" id="WP_179814330.1">
    <property type="nucleotide sequence ID" value="NZ_JACBZD010000001.1"/>
</dbReference>
<reference evidence="3 4" key="1">
    <citation type="submission" date="2020-07" db="EMBL/GenBank/DDBJ databases">
        <title>Sequencing the genomes of 1000 actinobacteria strains.</title>
        <authorList>
            <person name="Klenk H.-P."/>
        </authorList>
    </citation>
    <scope>NUCLEOTIDE SEQUENCE [LARGE SCALE GENOMIC DNA]</scope>
    <source>
        <strain evidence="3 4">DSM 42178</strain>
    </source>
</reference>
<evidence type="ECO:0000256" key="2">
    <source>
        <dbReference type="SAM" id="SignalP"/>
    </source>
</evidence>
<name>A0A852ZT87_9ACTN</name>
<keyword evidence="4" id="KW-1185">Reference proteome</keyword>